<evidence type="ECO:0008006" key="3">
    <source>
        <dbReference type="Google" id="ProtNLM"/>
    </source>
</evidence>
<evidence type="ECO:0000313" key="2">
    <source>
        <dbReference type="Proteomes" id="UP000095759"/>
    </source>
</evidence>
<protein>
    <recommendedName>
        <fullName evidence="3">Large polyvalent protein associated domain-containing protein</fullName>
    </recommendedName>
</protein>
<dbReference type="RefSeq" id="WP_069935013.1">
    <property type="nucleotide sequence ID" value="NZ_MEHJ01000001.1"/>
</dbReference>
<proteinExistence type="predicted"/>
<dbReference type="EMBL" id="MEHJ01000001">
    <property type="protein sequence ID" value="OEJ24286.1"/>
    <property type="molecule type" value="Genomic_DNA"/>
</dbReference>
<organism evidence="1 2">
    <name type="scientific">Streptomyces agglomeratus</name>
    <dbReference type="NCBI Taxonomy" id="285458"/>
    <lineage>
        <taxon>Bacteria</taxon>
        <taxon>Bacillati</taxon>
        <taxon>Actinomycetota</taxon>
        <taxon>Actinomycetes</taxon>
        <taxon>Kitasatosporales</taxon>
        <taxon>Streptomycetaceae</taxon>
        <taxon>Streptomyces</taxon>
    </lineage>
</organism>
<comment type="caution">
    <text evidence="1">The sequence shown here is derived from an EMBL/GenBank/DDBJ whole genome shotgun (WGS) entry which is preliminary data.</text>
</comment>
<evidence type="ECO:0000313" key="1">
    <source>
        <dbReference type="EMBL" id="OEJ24286.1"/>
    </source>
</evidence>
<accession>A0A1E5P413</accession>
<dbReference type="OrthoDB" id="3881415at2"/>
<keyword evidence="2" id="KW-1185">Reference proteome</keyword>
<sequence>MGFGDWLRDTIDSTANAMNVVNRYIDPFHVEADWKDGKKTINEEESYEAGRILDRAVSAPIRDSVAEAMHGMNWLYDNGISQPLSTFFLVTGNPDTPISSVISGSEWGRAWRAAEHISPGQAFFMSGPEGGLGGPFMGDEQDKVEKALDAPLQYAKPAPAGLPPGFDELDEDEQQELLKKAGMPAVGNRYVERLRGDSNYFKYSTGAADFAFRWWLDPTILAGKTASLARTEAVVKSRPQRTIEGKAGRPWVKEAGWSGDDINRLMDDSVMVKAQRFLFENKDNPALINNLSMFKKSAMGPRAGGIISTLKTPDEVNLFMRTSLGDVQARARLESENALAAQRLQQDTARLAALDLALPRVIAQGNPRAQAMVQQRIDDLHTQINANEDLVSRYGGMLAHYGELDAVNLTRFSFGRAERRTGAQGAYRTGPAIGSTARPSLAASRLYDDYYGTPLTVVRSFKEAHPNGLIAIDDIHPEAVDELRGQIARIPAIGPDIRQDLLNRYLTTKTEGERLAHLDEVQRLGVQGVAQKHGLTHDEGMTLYRQYRDEITNGQEKLRRYSAAQHPGENIHVDEFMSDGGKLAVHPNLVTKLANNHVMVDLKALDTTLARHSSAIKALRTSGAGNPDMLINGLDYFNHLWKFGTLFRLGYIPRVLGDDLAGQIARVGAAAMAMRAGYGAKNLATNLAHWKPRAFREAEEATAREGLKYVDDEIKLIAPQANLLRTKVQTRELIHKDAVRRARDRARRATNKLNALPPTATAAQIAAHQALVAKHQAQVLRAENTMQTRLAGPKAQLQTLDDQLAELGGRRAESLSAAEAAKLARLRGWHQSSQLHGEIEVAPGTVVPAAFAGERGEYYQKMISSDDSLRTLLQRNKQIVHSNLQKSYSSSGVAISYPQSEKLFVDSWHQAINHQILQDPLGHLAVKGASISDMTHWLTRTPAGRAYRKRLGVKYSTPDRIAASVWHEVDEYMPAASGVRQAALKGEADLDYLTALAETGQRPFQVHTTQLGESLAGSNHMSRGLDRVIDKWYKGAASIPADRMSRHPLFNQLYEGHARTLASQEMKQGAKISQKDADRIAETARRLALKDTRKLVFDIAHRSDAAAMLRFVSPFFAATTEAWQRWARIIADRPQVVGYASMFFNAPISAGWMQDNDGNTLLRDGTVLDPVTGKKRFVPKGERRIMARIPKFVADGPLGKAFGMDSSGNWSISQDSMNLITQGDPWFNPGVGPVVSIPTSLFVKDKPDQAELARHLGVLPFGPSTGGLGRTTYEMSAPQTIKNFLTAFDTSDERYQRVKLQIMQKAAYEHANRGKPMPSAKEIANMTRRYWTWSAVTAFVQPFATAKPDEYQLFRDQYNNLRRKDPLKADEEFLARYDESFFTFAQATTDNPGGVPATKRAVELSKKYAAEIAANPELAALLIGPEGRGPFSPEAYAYQLSTPLVPGGAEMQRTKISAEEAMEENQRRLGWAKYSQMMNTITAEMHQAGYQSFADKGAEQFKEMRGSVARLYGDPLLPDGSENPYYNAEWSEDFYTFDVRKYDRLIPGLTAVAHSDIAKQPNRSDLRSLQTYLAGRQALNGALADRAKAGLPKMLGAKGNLDLAQLWTRFVDDLVEKDTRFGELHNRYLSRDMGLDLSGLEDLMNEEAA</sequence>
<reference evidence="1 2" key="1">
    <citation type="submission" date="2016-08" db="EMBL/GenBank/DDBJ databases">
        <title>Complete genome sequence of Streptomyces agglomeratus strain 6-3-2, a novel anti-MRSA actinomycete isolated from Wuli of Tebit, China.</title>
        <authorList>
            <person name="Chen X."/>
        </authorList>
    </citation>
    <scope>NUCLEOTIDE SEQUENCE [LARGE SCALE GENOMIC DNA]</scope>
    <source>
        <strain evidence="1 2">6-3-2</strain>
    </source>
</reference>
<gene>
    <name evidence="1" type="ORF">AS594_07085</name>
</gene>
<name>A0A1E5P413_9ACTN</name>
<dbReference type="Proteomes" id="UP000095759">
    <property type="component" value="Unassembled WGS sequence"/>
</dbReference>